<evidence type="ECO:0000313" key="2">
    <source>
        <dbReference type="Proteomes" id="UP000824120"/>
    </source>
</evidence>
<evidence type="ECO:0000313" key="1">
    <source>
        <dbReference type="EMBL" id="KAG5587581.1"/>
    </source>
</evidence>
<dbReference type="Proteomes" id="UP000824120">
    <property type="component" value="Chromosome 9"/>
</dbReference>
<proteinExistence type="predicted"/>
<sequence length="178" mass="19940">MLGHFLLTIIKPKTHSLFVFQFNRAQLPIPSPITNITIQHQHTYNTQNNPEARQYRPPSRPNPATRSDLCSLLISTLTTLYAAVQNVKAAAIERRNPRKRQASTLTKSFQPCQPHPIDLVAMIWRHVDRKGGGFDQSRSHSLFAICGQVRVVVKSLLALGPSLLPEIVNILYDLGSKA</sequence>
<name>A0A9J5XIL0_SOLCO</name>
<comment type="caution">
    <text evidence="1">The sequence shown here is derived from an EMBL/GenBank/DDBJ whole genome shotgun (WGS) entry which is preliminary data.</text>
</comment>
<dbReference type="AlphaFoldDB" id="A0A9J5XIL0"/>
<reference evidence="1 2" key="1">
    <citation type="submission" date="2020-09" db="EMBL/GenBank/DDBJ databases">
        <title>De no assembly of potato wild relative species, Solanum commersonii.</title>
        <authorList>
            <person name="Cho K."/>
        </authorList>
    </citation>
    <scope>NUCLEOTIDE SEQUENCE [LARGE SCALE GENOMIC DNA]</scope>
    <source>
        <strain evidence="1">LZ3.2</strain>
        <tissue evidence="1">Leaf</tissue>
    </source>
</reference>
<protein>
    <submittedName>
        <fullName evidence="1">Uncharacterized protein</fullName>
    </submittedName>
</protein>
<keyword evidence="2" id="KW-1185">Reference proteome</keyword>
<accession>A0A9J5XIL0</accession>
<dbReference type="EMBL" id="JACXVP010000009">
    <property type="protein sequence ID" value="KAG5587581.1"/>
    <property type="molecule type" value="Genomic_DNA"/>
</dbReference>
<organism evidence="1 2">
    <name type="scientific">Solanum commersonii</name>
    <name type="common">Commerson's wild potato</name>
    <name type="synonym">Commerson's nightshade</name>
    <dbReference type="NCBI Taxonomy" id="4109"/>
    <lineage>
        <taxon>Eukaryota</taxon>
        <taxon>Viridiplantae</taxon>
        <taxon>Streptophyta</taxon>
        <taxon>Embryophyta</taxon>
        <taxon>Tracheophyta</taxon>
        <taxon>Spermatophyta</taxon>
        <taxon>Magnoliopsida</taxon>
        <taxon>eudicotyledons</taxon>
        <taxon>Gunneridae</taxon>
        <taxon>Pentapetalae</taxon>
        <taxon>asterids</taxon>
        <taxon>lamiids</taxon>
        <taxon>Solanales</taxon>
        <taxon>Solanaceae</taxon>
        <taxon>Solanoideae</taxon>
        <taxon>Solaneae</taxon>
        <taxon>Solanum</taxon>
    </lineage>
</organism>
<gene>
    <name evidence="1" type="ORF">H5410_048015</name>
</gene>